<feature type="region of interest" description="Disordered" evidence="6">
    <location>
        <begin position="108"/>
        <end position="375"/>
    </location>
</feature>
<gene>
    <name evidence="8" type="ORF">AQUCO_02000103v1</name>
</gene>
<evidence type="ECO:0000256" key="5">
    <source>
        <dbReference type="ARBA" id="ARBA00023242"/>
    </source>
</evidence>
<protein>
    <recommendedName>
        <fullName evidence="7">MBD domain-containing protein</fullName>
    </recommendedName>
</protein>
<dbReference type="Pfam" id="PF01429">
    <property type="entry name" value="MBD"/>
    <property type="match status" value="1"/>
</dbReference>
<feature type="compositionally biased region" description="Basic and acidic residues" evidence="6">
    <location>
        <begin position="41"/>
        <end position="51"/>
    </location>
</feature>
<feature type="non-terminal residue" evidence="8">
    <location>
        <position position="1"/>
    </location>
</feature>
<feature type="compositionally biased region" description="Basic and acidic residues" evidence="6">
    <location>
        <begin position="153"/>
        <end position="193"/>
    </location>
</feature>
<evidence type="ECO:0000256" key="3">
    <source>
        <dbReference type="ARBA" id="ARBA00023125"/>
    </source>
</evidence>
<organism evidence="8 9">
    <name type="scientific">Aquilegia coerulea</name>
    <name type="common">Rocky mountain columbine</name>
    <dbReference type="NCBI Taxonomy" id="218851"/>
    <lineage>
        <taxon>Eukaryota</taxon>
        <taxon>Viridiplantae</taxon>
        <taxon>Streptophyta</taxon>
        <taxon>Embryophyta</taxon>
        <taxon>Tracheophyta</taxon>
        <taxon>Spermatophyta</taxon>
        <taxon>Magnoliopsida</taxon>
        <taxon>Ranunculales</taxon>
        <taxon>Ranunculaceae</taxon>
        <taxon>Thalictroideae</taxon>
        <taxon>Aquilegia</taxon>
    </lineage>
</organism>
<feature type="compositionally biased region" description="Basic and acidic residues" evidence="6">
    <location>
        <begin position="121"/>
        <end position="133"/>
    </location>
</feature>
<evidence type="ECO:0000256" key="6">
    <source>
        <dbReference type="SAM" id="MobiDB-lite"/>
    </source>
</evidence>
<accession>A0A2G5DFX2</accession>
<dbReference type="PANTHER" id="PTHR33729:SF12">
    <property type="entry name" value="MBD DOMAIN-CONTAINING PROTEIN"/>
    <property type="match status" value="1"/>
</dbReference>
<feature type="compositionally biased region" description="Basic and acidic residues" evidence="6">
    <location>
        <begin position="296"/>
        <end position="309"/>
    </location>
</feature>
<evidence type="ECO:0000256" key="4">
    <source>
        <dbReference type="ARBA" id="ARBA00023163"/>
    </source>
</evidence>
<evidence type="ECO:0000259" key="7">
    <source>
        <dbReference type="PROSITE" id="PS50982"/>
    </source>
</evidence>
<evidence type="ECO:0000313" key="8">
    <source>
        <dbReference type="EMBL" id="PIA42419.1"/>
    </source>
</evidence>
<dbReference type="AlphaFoldDB" id="A0A2G5DFX2"/>
<feature type="compositionally biased region" description="Basic and acidic residues" evidence="6">
    <location>
        <begin position="341"/>
        <end position="366"/>
    </location>
</feature>
<evidence type="ECO:0000313" key="9">
    <source>
        <dbReference type="Proteomes" id="UP000230069"/>
    </source>
</evidence>
<dbReference type="PANTHER" id="PTHR33729">
    <property type="entry name" value="METHYL-CPG BINDING DOMAIN CONTAINING PROTEIN, EXPRESSED"/>
    <property type="match status" value="1"/>
</dbReference>
<feature type="compositionally biased region" description="Basic and acidic residues" evidence="6">
    <location>
        <begin position="231"/>
        <end position="252"/>
    </location>
</feature>
<proteinExistence type="predicted"/>
<comment type="subcellular location">
    <subcellularLocation>
        <location evidence="1">Nucleus</location>
    </subcellularLocation>
</comment>
<evidence type="ECO:0000256" key="1">
    <source>
        <dbReference type="ARBA" id="ARBA00004123"/>
    </source>
</evidence>
<keyword evidence="4" id="KW-0804">Transcription</keyword>
<dbReference type="InterPro" id="IPR016177">
    <property type="entry name" value="DNA-bd_dom_sf"/>
</dbReference>
<dbReference type="GO" id="GO:0003677">
    <property type="term" value="F:DNA binding"/>
    <property type="evidence" value="ECO:0007669"/>
    <property type="project" value="UniProtKB-KW"/>
</dbReference>
<name>A0A2G5DFX2_AQUCA</name>
<dbReference type="Gene3D" id="3.30.890.10">
    <property type="entry name" value="Methyl-cpg-binding Protein 2, Chain A"/>
    <property type="match status" value="1"/>
</dbReference>
<keyword evidence="9" id="KW-1185">Reference proteome</keyword>
<dbReference type="Proteomes" id="UP000230069">
    <property type="component" value="Unassembled WGS sequence"/>
</dbReference>
<feature type="compositionally biased region" description="Basic residues" evidence="6">
    <location>
        <begin position="27"/>
        <end position="37"/>
    </location>
</feature>
<reference evidence="8 9" key="1">
    <citation type="submission" date="2017-09" db="EMBL/GenBank/DDBJ databases">
        <title>WGS assembly of Aquilegia coerulea Goldsmith.</title>
        <authorList>
            <person name="Hodges S."/>
            <person name="Kramer E."/>
            <person name="Nordborg M."/>
            <person name="Tomkins J."/>
            <person name="Borevitz J."/>
            <person name="Derieg N."/>
            <person name="Yan J."/>
            <person name="Mihaltcheva S."/>
            <person name="Hayes R.D."/>
            <person name="Rokhsar D."/>
        </authorList>
    </citation>
    <scope>NUCLEOTIDE SEQUENCE [LARGE SCALE GENOMIC DNA]</scope>
    <source>
        <strain evidence="9">cv. Goldsmith</strain>
    </source>
</reference>
<keyword evidence="2" id="KW-0805">Transcription regulation</keyword>
<evidence type="ECO:0000256" key="2">
    <source>
        <dbReference type="ARBA" id="ARBA00023015"/>
    </source>
</evidence>
<dbReference type="SUPFAM" id="SSF54171">
    <property type="entry name" value="DNA-binding domain"/>
    <property type="match status" value="1"/>
</dbReference>
<dbReference type="EMBL" id="KZ305037">
    <property type="protein sequence ID" value="PIA42419.1"/>
    <property type="molecule type" value="Genomic_DNA"/>
</dbReference>
<feature type="domain" description="MBD" evidence="7">
    <location>
        <begin position="51"/>
        <end position="121"/>
    </location>
</feature>
<dbReference type="InterPro" id="IPR001739">
    <property type="entry name" value="Methyl_CpG_DNA-bd"/>
</dbReference>
<feature type="compositionally biased region" description="Polar residues" evidence="6">
    <location>
        <begin position="330"/>
        <end position="340"/>
    </location>
</feature>
<dbReference type="GO" id="GO:0005634">
    <property type="term" value="C:nucleus"/>
    <property type="evidence" value="ECO:0007669"/>
    <property type="project" value="UniProtKB-SubCell"/>
</dbReference>
<dbReference type="PROSITE" id="PS50982">
    <property type="entry name" value="MBD"/>
    <property type="match status" value="1"/>
</dbReference>
<feature type="compositionally biased region" description="Polar residues" evidence="6">
    <location>
        <begin position="194"/>
        <end position="203"/>
    </location>
</feature>
<keyword evidence="5" id="KW-0539">Nucleus</keyword>
<dbReference type="OrthoDB" id="1435582at2759"/>
<keyword evidence="3" id="KW-0238">DNA-binding</keyword>
<dbReference type="InterPro" id="IPR039622">
    <property type="entry name" value="MBD10/11"/>
</dbReference>
<feature type="region of interest" description="Disordered" evidence="6">
    <location>
        <begin position="27"/>
        <end position="51"/>
    </location>
</feature>
<sequence length="375" mass="41110">NELVSLFPAFACNCHIVFKLKFHRREEKKKKKQKKKMATSVEKDLQTKTQDEEVVSVELPAPLGWKKKFMPKLGGTPKKSEIVFIAPTGEEFSGRKQLEQYLKAHPGSVPISEFDWGTGETPRRSARISEKVKATPPPESDPPKKRSRKSSGSKKDGKETEMVETGVEKDVHMQDAEATKQDKEEKDIAETGKDNTTTENNQGGDEVKVQAAVGKECNAGVETAPAPIEPQEGKDVQIHETAEVNDKDKAEEGATAAEQTKDKKQVENVEDPQVEAEKTNGPVNVGEPKPPAVVSDEDKQHMGGEKEKLNGSAAESTEDVNEKQVVDGNQGEQQSVQVEENGSHIEAAGEPKPKEINQIGRDEVKQHPAPSPVNC</sequence>